<dbReference type="OrthoDB" id="1819710at2"/>
<dbReference type="STRING" id="1121131.SAMN02745229_01019"/>
<dbReference type="InterPro" id="IPR003675">
    <property type="entry name" value="Rce1/LyrA-like_dom"/>
</dbReference>
<feature type="transmembrane region" description="Helical" evidence="1">
    <location>
        <begin position="237"/>
        <end position="255"/>
    </location>
</feature>
<reference evidence="4" key="1">
    <citation type="submission" date="2016-11" db="EMBL/GenBank/DDBJ databases">
        <authorList>
            <person name="Varghese N."/>
            <person name="Submissions S."/>
        </authorList>
    </citation>
    <scope>NUCLEOTIDE SEQUENCE [LARGE SCALE GENOMIC DNA]</scope>
    <source>
        <strain evidence="4">DSM 3071</strain>
    </source>
</reference>
<dbReference type="Pfam" id="PF02517">
    <property type="entry name" value="Rce1-like"/>
    <property type="match status" value="1"/>
</dbReference>
<dbReference type="AlphaFoldDB" id="A0A1M5WDN9"/>
<dbReference type="GO" id="GO:0080120">
    <property type="term" value="P:CAAX-box protein maturation"/>
    <property type="evidence" value="ECO:0007669"/>
    <property type="project" value="UniProtKB-ARBA"/>
</dbReference>
<protein>
    <submittedName>
        <fullName evidence="3">CAAX protease self-immunity</fullName>
    </submittedName>
</protein>
<proteinExistence type="predicted"/>
<feature type="transmembrane region" description="Helical" evidence="1">
    <location>
        <begin position="154"/>
        <end position="172"/>
    </location>
</feature>
<keyword evidence="1" id="KW-0812">Transmembrane</keyword>
<dbReference type="GO" id="GO:0006508">
    <property type="term" value="P:proteolysis"/>
    <property type="evidence" value="ECO:0007669"/>
    <property type="project" value="UniProtKB-KW"/>
</dbReference>
<keyword evidence="3" id="KW-0645">Protease</keyword>
<accession>A0A1M5WDN9</accession>
<name>A0A1M5WDN9_BUTFI</name>
<evidence type="ECO:0000313" key="3">
    <source>
        <dbReference type="EMBL" id="SHH85615.1"/>
    </source>
</evidence>
<evidence type="ECO:0000313" key="4">
    <source>
        <dbReference type="Proteomes" id="UP000184278"/>
    </source>
</evidence>
<evidence type="ECO:0000256" key="1">
    <source>
        <dbReference type="SAM" id="Phobius"/>
    </source>
</evidence>
<dbReference type="GeneID" id="89510071"/>
<feature type="transmembrane region" description="Helical" evidence="1">
    <location>
        <begin position="42"/>
        <end position="61"/>
    </location>
</feature>
<dbReference type="RefSeq" id="WP_073386013.1">
    <property type="nucleotide sequence ID" value="NZ_FQXK01000007.1"/>
</dbReference>
<feature type="transmembrane region" description="Helical" evidence="1">
    <location>
        <begin position="12"/>
        <end position="36"/>
    </location>
</feature>
<keyword evidence="4" id="KW-1185">Reference proteome</keyword>
<dbReference type="GO" id="GO:0004175">
    <property type="term" value="F:endopeptidase activity"/>
    <property type="evidence" value="ECO:0007669"/>
    <property type="project" value="UniProtKB-ARBA"/>
</dbReference>
<keyword evidence="3" id="KW-0378">Hydrolase</keyword>
<feature type="domain" description="CAAX prenyl protease 2/Lysostaphin resistance protein A-like" evidence="2">
    <location>
        <begin position="117"/>
        <end position="214"/>
    </location>
</feature>
<feature type="transmembrane region" description="Helical" evidence="1">
    <location>
        <begin position="82"/>
        <end position="102"/>
    </location>
</feature>
<organism evidence="3 4">
    <name type="scientific">Butyrivibrio fibrisolvens DSM 3071</name>
    <dbReference type="NCBI Taxonomy" id="1121131"/>
    <lineage>
        <taxon>Bacteria</taxon>
        <taxon>Bacillati</taxon>
        <taxon>Bacillota</taxon>
        <taxon>Clostridia</taxon>
        <taxon>Lachnospirales</taxon>
        <taxon>Lachnospiraceae</taxon>
        <taxon>Butyrivibrio</taxon>
    </lineage>
</organism>
<keyword evidence="1" id="KW-1133">Transmembrane helix</keyword>
<dbReference type="EMBL" id="FQXK01000007">
    <property type="protein sequence ID" value="SHH85615.1"/>
    <property type="molecule type" value="Genomic_DNA"/>
</dbReference>
<dbReference type="Proteomes" id="UP000184278">
    <property type="component" value="Unassembled WGS sequence"/>
</dbReference>
<keyword evidence="1" id="KW-0472">Membrane</keyword>
<sequence length="271" mass="30283">MTDTSTSSSKKFSGIVICVAFAIMFIVIDLMISPYIDGAVGYLIKSVLRLVFFMVSLFVFMNFYDKETVSEIIHLRGFGKGLFAGIAMFLFIPFVIITYFIIGAPTWLNTSVSIIFTYLILEQIAVALWEEIVFRGFVCEGYFLEENKTAGKRIMYALISGVIFGLVHAATANSLSNAILKFALTGVWGFGFAAIYLYSHNILAAMFMHFITDVVINSTNLVKDWTSSSLMTILDQYAYFVVIGIIFIVAVIFLIKEDKNTSEALADEEDE</sequence>
<evidence type="ECO:0000259" key="2">
    <source>
        <dbReference type="Pfam" id="PF02517"/>
    </source>
</evidence>
<gene>
    <name evidence="3" type="ORF">SAMN02745229_01019</name>
</gene>